<dbReference type="PRINTS" id="PR01590">
    <property type="entry name" value="HTHFIS"/>
</dbReference>
<dbReference type="InterPro" id="IPR002078">
    <property type="entry name" value="Sigma_54_int"/>
</dbReference>
<dbReference type="InterPro" id="IPR058031">
    <property type="entry name" value="AAA_lid_NorR"/>
</dbReference>
<evidence type="ECO:0000256" key="3">
    <source>
        <dbReference type="ARBA" id="ARBA00022840"/>
    </source>
</evidence>
<keyword evidence="4" id="KW-0805">Transcription regulation</keyword>
<dbReference type="PROSITE" id="PS50110">
    <property type="entry name" value="RESPONSE_REGULATORY"/>
    <property type="match status" value="1"/>
</dbReference>
<dbReference type="PROSITE" id="PS50045">
    <property type="entry name" value="SIGMA54_INTERACT_4"/>
    <property type="match status" value="1"/>
</dbReference>
<dbReference type="Pfam" id="PF02954">
    <property type="entry name" value="HTH_8"/>
    <property type="match status" value="1"/>
</dbReference>
<dbReference type="SUPFAM" id="SSF52172">
    <property type="entry name" value="CheY-like"/>
    <property type="match status" value="1"/>
</dbReference>
<dbReference type="PROSITE" id="PS00688">
    <property type="entry name" value="SIGMA54_INTERACT_3"/>
    <property type="match status" value="1"/>
</dbReference>
<dbReference type="FunFam" id="3.40.50.300:FF:000006">
    <property type="entry name" value="DNA-binding transcriptional regulator NtrC"/>
    <property type="match status" value="1"/>
</dbReference>
<evidence type="ECO:0000256" key="1">
    <source>
        <dbReference type="ARBA" id="ARBA00018672"/>
    </source>
</evidence>
<evidence type="ECO:0000313" key="11">
    <source>
        <dbReference type="Proteomes" id="UP000184529"/>
    </source>
</evidence>
<organism evidence="10 11">
    <name type="scientific">Desulfofundulus thermosubterraneus DSM 16057</name>
    <dbReference type="NCBI Taxonomy" id="1121432"/>
    <lineage>
        <taxon>Bacteria</taxon>
        <taxon>Bacillati</taxon>
        <taxon>Bacillota</taxon>
        <taxon>Clostridia</taxon>
        <taxon>Eubacteriales</taxon>
        <taxon>Peptococcaceae</taxon>
        <taxon>Desulfofundulus</taxon>
    </lineage>
</organism>
<protein>
    <recommendedName>
        <fullName evidence="1">Stage 0 sporulation protein A homolog</fullName>
    </recommendedName>
</protein>
<dbReference type="SMART" id="SM00448">
    <property type="entry name" value="REC"/>
    <property type="match status" value="1"/>
</dbReference>
<dbReference type="InterPro" id="IPR003593">
    <property type="entry name" value="AAA+_ATPase"/>
</dbReference>
<dbReference type="STRING" id="1121432.SAMN02745219_01164"/>
<dbReference type="SUPFAM" id="SSF52540">
    <property type="entry name" value="P-loop containing nucleoside triphosphate hydrolases"/>
    <property type="match status" value="1"/>
</dbReference>
<keyword evidence="2" id="KW-0547">Nucleotide-binding</keyword>
<accession>A0A1M6EA75</accession>
<dbReference type="InterPro" id="IPR001789">
    <property type="entry name" value="Sig_transdc_resp-reg_receiver"/>
</dbReference>
<dbReference type="InterPro" id="IPR027417">
    <property type="entry name" value="P-loop_NTPase"/>
</dbReference>
<dbReference type="InterPro" id="IPR025662">
    <property type="entry name" value="Sigma_54_int_dom_ATP-bd_1"/>
</dbReference>
<feature type="modified residue" description="4-aspartylphosphate" evidence="7">
    <location>
        <position position="89"/>
    </location>
</feature>
<dbReference type="Pfam" id="PF00072">
    <property type="entry name" value="Response_reg"/>
    <property type="match status" value="1"/>
</dbReference>
<evidence type="ECO:0000256" key="6">
    <source>
        <dbReference type="ARBA" id="ARBA00024867"/>
    </source>
</evidence>
<dbReference type="InterPro" id="IPR009057">
    <property type="entry name" value="Homeodomain-like_sf"/>
</dbReference>
<dbReference type="Proteomes" id="UP000184529">
    <property type="component" value="Unassembled WGS sequence"/>
</dbReference>
<gene>
    <name evidence="10" type="ORF">SAMN02745219_01164</name>
</gene>
<dbReference type="InterPro" id="IPR011006">
    <property type="entry name" value="CheY-like_superfamily"/>
</dbReference>
<dbReference type="CDD" id="cd00009">
    <property type="entry name" value="AAA"/>
    <property type="match status" value="1"/>
</dbReference>
<dbReference type="GO" id="GO:0000160">
    <property type="term" value="P:phosphorelay signal transduction system"/>
    <property type="evidence" value="ECO:0007669"/>
    <property type="project" value="InterPro"/>
</dbReference>
<evidence type="ECO:0000259" key="9">
    <source>
        <dbReference type="PROSITE" id="PS50110"/>
    </source>
</evidence>
<evidence type="ECO:0000256" key="2">
    <source>
        <dbReference type="ARBA" id="ARBA00022741"/>
    </source>
</evidence>
<proteinExistence type="predicted"/>
<reference evidence="11" key="1">
    <citation type="submission" date="2016-11" db="EMBL/GenBank/DDBJ databases">
        <authorList>
            <person name="Varghese N."/>
            <person name="Submissions S."/>
        </authorList>
    </citation>
    <scope>NUCLEOTIDE SEQUENCE [LARGE SCALE GENOMIC DNA]</scope>
    <source>
        <strain evidence="11">DSM 16057</strain>
    </source>
</reference>
<dbReference type="InterPro" id="IPR025944">
    <property type="entry name" value="Sigma_54_int_dom_CS"/>
</dbReference>
<dbReference type="Gene3D" id="3.40.50.300">
    <property type="entry name" value="P-loop containing nucleotide triphosphate hydrolases"/>
    <property type="match status" value="1"/>
</dbReference>
<dbReference type="EMBL" id="FQZM01000012">
    <property type="protein sequence ID" value="SHI82376.1"/>
    <property type="molecule type" value="Genomic_DNA"/>
</dbReference>
<dbReference type="SUPFAM" id="SSF46689">
    <property type="entry name" value="Homeodomain-like"/>
    <property type="match status" value="1"/>
</dbReference>
<dbReference type="GO" id="GO:0043565">
    <property type="term" value="F:sequence-specific DNA binding"/>
    <property type="evidence" value="ECO:0007669"/>
    <property type="project" value="InterPro"/>
</dbReference>
<feature type="domain" description="Response regulatory" evidence="9">
    <location>
        <begin position="40"/>
        <end position="154"/>
    </location>
</feature>
<dbReference type="AlphaFoldDB" id="A0A1M6EA75"/>
<evidence type="ECO:0000256" key="4">
    <source>
        <dbReference type="ARBA" id="ARBA00023015"/>
    </source>
</evidence>
<keyword evidence="7" id="KW-0597">Phosphoprotein</keyword>
<dbReference type="Gene3D" id="1.10.8.60">
    <property type="match status" value="1"/>
</dbReference>
<name>A0A1M6EA75_9FIRM</name>
<dbReference type="Gene3D" id="3.40.50.2300">
    <property type="match status" value="1"/>
</dbReference>
<dbReference type="GO" id="GO:0005524">
    <property type="term" value="F:ATP binding"/>
    <property type="evidence" value="ECO:0007669"/>
    <property type="project" value="UniProtKB-KW"/>
</dbReference>
<keyword evidence="11" id="KW-1185">Reference proteome</keyword>
<evidence type="ECO:0000256" key="7">
    <source>
        <dbReference type="PROSITE-ProRule" id="PRU00169"/>
    </source>
</evidence>
<evidence type="ECO:0000256" key="5">
    <source>
        <dbReference type="ARBA" id="ARBA00023163"/>
    </source>
</evidence>
<evidence type="ECO:0000259" key="8">
    <source>
        <dbReference type="PROSITE" id="PS50045"/>
    </source>
</evidence>
<feature type="domain" description="Sigma-54 factor interaction" evidence="8">
    <location>
        <begin position="183"/>
        <end position="412"/>
    </location>
</feature>
<dbReference type="InterPro" id="IPR002197">
    <property type="entry name" value="HTH_Fis"/>
</dbReference>
<dbReference type="SMART" id="SM00382">
    <property type="entry name" value="AAA"/>
    <property type="match status" value="1"/>
</dbReference>
<dbReference type="Gene3D" id="1.10.10.60">
    <property type="entry name" value="Homeodomain-like"/>
    <property type="match status" value="1"/>
</dbReference>
<dbReference type="PROSITE" id="PS00675">
    <property type="entry name" value="SIGMA54_INTERACT_1"/>
    <property type="match status" value="1"/>
</dbReference>
<comment type="function">
    <text evidence="6">May play the central regulatory role in sporulation. It may be an element of the effector pathway responsible for the activation of sporulation genes in response to nutritional stress. Spo0A may act in concert with spo0H (a sigma factor) to control the expression of some genes that are critical to the sporulation process.</text>
</comment>
<dbReference type="Pfam" id="PF00158">
    <property type="entry name" value="Sigma54_activat"/>
    <property type="match status" value="1"/>
</dbReference>
<keyword evidence="5" id="KW-0804">Transcription</keyword>
<dbReference type="Pfam" id="PF25601">
    <property type="entry name" value="AAA_lid_14"/>
    <property type="match status" value="1"/>
</dbReference>
<keyword evidence="3" id="KW-0067">ATP-binding</keyword>
<dbReference type="PANTHER" id="PTHR32071">
    <property type="entry name" value="TRANSCRIPTIONAL REGULATORY PROTEIN"/>
    <property type="match status" value="1"/>
</dbReference>
<dbReference type="GO" id="GO:0006355">
    <property type="term" value="P:regulation of DNA-templated transcription"/>
    <property type="evidence" value="ECO:0007669"/>
    <property type="project" value="InterPro"/>
</dbReference>
<sequence>MREASSPWFFLWKKAGPSFLLYQLLIQPVPGGIVLSLQARILVVDDEVEVGTFFCCLLERKGYRVTVATSGREAREAINDQKFHVAVVDLKLPDSDGLFLLQEVKKVQPGCEVIIMTGYSTTRTAVRAIQLGAYDYIEKPFEDISQIEALIDKALDFAGGAEERKKRLSTAEWGHIAARTGMIVGNSQVMNRLLSVAYKIARKDVNVLIQGETGTGKEVLARFIHAASPRCDKPFIAVNCGALPENLLESELFGHEKGAFTGATGKRRGIFELANHGTLFLDEIGEASLSIQVKLLRVLETGEFMRVGGEKPIKTDVRVIAATNVDLEQAVREKNFREDLFYRLDVVRLHLPPLRERREDIPVLVEHFLHELSDRGLNQNIKISSEAMKIITGYSWPGNVRELVNAIHQAAALCDGAVILPGHLSSRITGASNRFQKPGVVLPDKQAAGSSSLNLLQNLVHSGDFPAGLEDEELPRVFHMLKVLENRVREAMSRRGLPCPPPATIEEMEREAINQALVYSRGNITLAARILGIGRNTLYRKLREMQGESKTVG</sequence>
<evidence type="ECO:0000313" key="10">
    <source>
        <dbReference type="EMBL" id="SHI82376.1"/>
    </source>
</evidence>